<keyword evidence="2" id="KW-0472">Membrane</keyword>
<evidence type="ECO:0000313" key="3">
    <source>
        <dbReference type="EMBL" id="PIA94389.1"/>
    </source>
</evidence>
<sequence length="541" mass="59600">MRDLKIAMEIETPPSPHSPPPRFSVSEAATPRFTEHIHDSPPYQQYQNFDAQDTGVPRYGSDAGTLVDGRLSKKDRPYSPSELDDMPMAETYRNKNDESEKEVVIPPIAPEAFPQQTDNTIRPQRRRICGISAILFWLILAAIIILGIALGVGLGVGLNQDDEDDDSSRGPDVNATFLIGGAIDPEYYSSEGAFNGSGIALASQSFSRELQEGTQGTLVMYYQHYNGDIRFKQLANDGSWKGGDFSAVVAQDAKNSTPLSAVSYVLNNASTWHVFYIDQNNTLKQRSNSNTTNVWTDGPINNLNLQVYDADMVGMQACWYGSEYGDSDYAHSPLPNEDPNASRSAEAGMHMWYASDATTFQQLGWRNGDDTWEHQFTWDSKNGHAGVGCYSWGPGTVTYVMFVNEQNAVEFWWKDTNTNVTNTTSHPVNVWTRSSIAIDNVHPATSLGYTNYFYAQDADSLLFKGYNISWAAENSSIVGEPFEVPGDPGLPGTHLSVSALPNASGGSDIVVFYQKEGDDITVHQRDLVAGPWTAAQIPLLH</sequence>
<dbReference type="EMBL" id="LKMD01000104">
    <property type="protein sequence ID" value="PIA94389.1"/>
    <property type="molecule type" value="Genomic_DNA"/>
</dbReference>
<feature type="region of interest" description="Disordered" evidence="1">
    <location>
        <begin position="1"/>
        <end position="26"/>
    </location>
</feature>
<organism evidence="3 4">
    <name type="scientific">Cercospora beticola</name>
    <name type="common">Sugarbeet leaf spot fungus</name>
    <dbReference type="NCBI Taxonomy" id="122368"/>
    <lineage>
        <taxon>Eukaryota</taxon>
        <taxon>Fungi</taxon>
        <taxon>Dikarya</taxon>
        <taxon>Ascomycota</taxon>
        <taxon>Pezizomycotina</taxon>
        <taxon>Dothideomycetes</taxon>
        <taxon>Dothideomycetidae</taxon>
        <taxon>Mycosphaerellales</taxon>
        <taxon>Mycosphaerellaceae</taxon>
        <taxon>Cercospora</taxon>
    </lineage>
</organism>
<feature type="compositionally biased region" description="Pro residues" evidence="1">
    <location>
        <begin position="13"/>
        <end position="22"/>
    </location>
</feature>
<dbReference type="AlphaFoldDB" id="A0A2G5HPC5"/>
<keyword evidence="2" id="KW-0812">Transmembrane</keyword>
<proteinExistence type="predicted"/>
<accession>A0A2G5HPC5</accession>
<name>A0A2G5HPC5_CERBT</name>
<evidence type="ECO:0000256" key="2">
    <source>
        <dbReference type="SAM" id="Phobius"/>
    </source>
</evidence>
<evidence type="ECO:0000313" key="4">
    <source>
        <dbReference type="Proteomes" id="UP000230605"/>
    </source>
</evidence>
<gene>
    <name evidence="3" type="ORF">CB0940_08471</name>
</gene>
<feature type="region of interest" description="Disordered" evidence="1">
    <location>
        <begin position="52"/>
        <end position="86"/>
    </location>
</feature>
<reference evidence="3 4" key="1">
    <citation type="submission" date="2015-10" db="EMBL/GenBank/DDBJ databases">
        <title>The cercosporin biosynthetic gene cluster was horizontally transferred to several fungal lineages and shown to be expanded in Cercospora beticola based on microsynteny with recipient genomes.</title>
        <authorList>
            <person name="De Jonge R."/>
            <person name="Ebert M.K."/>
            <person name="Suttle J.C."/>
            <person name="Jurick Ii W.M."/>
            <person name="Secor G.A."/>
            <person name="Thomma B.P."/>
            <person name="Van De Peer Y."/>
            <person name="Bolton M.D."/>
        </authorList>
    </citation>
    <scope>NUCLEOTIDE SEQUENCE [LARGE SCALE GENOMIC DNA]</scope>
    <source>
        <strain evidence="3 4">09-40</strain>
    </source>
</reference>
<protein>
    <submittedName>
        <fullName evidence="3">Uncharacterized protein</fullName>
    </submittedName>
</protein>
<evidence type="ECO:0000256" key="1">
    <source>
        <dbReference type="SAM" id="MobiDB-lite"/>
    </source>
</evidence>
<dbReference type="Gene3D" id="2.120.10.70">
    <property type="entry name" value="Fucose-specific lectin"/>
    <property type="match status" value="1"/>
</dbReference>
<comment type="caution">
    <text evidence="3">The sequence shown here is derived from an EMBL/GenBank/DDBJ whole genome shotgun (WGS) entry which is preliminary data.</text>
</comment>
<dbReference type="OrthoDB" id="3923199at2759"/>
<keyword evidence="2" id="KW-1133">Transmembrane helix</keyword>
<dbReference type="SUPFAM" id="SSF89372">
    <property type="entry name" value="Fucose-specific lectin"/>
    <property type="match status" value="1"/>
</dbReference>
<feature type="transmembrane region" description="Helical" evidence="2">
    <location>
        <begin position="134"/>
        <end position="158"/>
    </location>
</feature>
<dbReference type="Proteomes" id="UP000230605">
    <property type="component" value="Chromosome 6"/>
</dbReference>